<accession>A0A8H5CVW4</accession>
<name>A0A8H5CVW4_9AGAR</name>
<evidence type="ECO:0000313" key="2">
    <source>
        <dbReference type="EMBL" id="KAF5348917.1"/>
    </source>
</evidence>
<dbReference type="EMBL" id="JAACJO010000018">
    <property type="protein sequence ID" value="KAF5348917.1"/>
    <property type="molecule type" value="Genomic_DNA"/>
</dbReference>
<gene>
    <name evidence="2" type="ORF">D9756_009832</name>
</gene>
<proteinExistence type="predicted"/>
<dbReference type="OrthoDB" id="3223806at2759"/>
<organism evidence="2 3">
    <name type="scientific">Leucocoprinus leucothites</name>
    <dbReference type="NCBI Taxonomy" id="201217"/>
    <lineage>
        <taxon>Eukaryota</taxon>
        <taxon>Fungi</taxon>
        <taxon>Dikarya</taxon>
        <taxon>Basidiomycota</taxon>
        <taxon>Agaricomycotina</taxon>
        <taxon>Agaricomycetes</taxon>
        <taxon>Agaricomycetidae</taxon>
        <taxon>Agaricales</taxon>
        <taxon>Agaricineae</taxon>
        <taxon>Agaricaceae</taxon>
        <taxon>Leucocoprinus</taxon>
    </lineage>
</organism>
<sequence>MEFHELEMSYNAEFDLIGSPSRRDMFERDPAIIVVEKEKQYGLRIYNLSDIPLYPHLFYFDPSELTIIPWYLPPTGARSSNYLKTDIILPPKSSFTIGYGEGSVDPWEFMLNGITKDVGFFKLFVTTLLLDLGSISQESPYDDGNGAHNRSVGDVSAEFEPVLDSQD</sequence>
<evidence type="ECO:0000256" key="1">
    <source>
        <dbReference type="SAM" id="MobiDB-lite"/>
    </source>
</evidence>
<dbReference type="Proteomes" id="UP000559027">
    <property type="component" value="Unassembled WGS sequence"/>
</dbReference>
<comment type="caution">
    <text evidence="2">The sequence shown here is derived from an EMBL/GenBank/DDBJ whole genome shotgun (WGS) entry which is preliminary data.</text>
</comment>
<reference evidence="2 3" key="1">
    <citation type="journal article" date="2020" name="ISME J.">
        <title>Uncovering the hidden diversity of litter-decomposition mechanisms in mushroom-forming fungi.</title>
        <authorList>
            <person name="Floudas D."/>
            <person name="Bentzer J."/>
            <person name="Ahren D."/>
            <person name="Johansson T."/>
            <person name="Persson P."/>
            <person name="Tunlid A."/>
        </authorList>
    </citation>
    <scope>NUCLEOTIDE SEQUENCE [LARGE SCALE GENOMIC DNA]</scope>
    <source>
        <strain evidence="2 3">CBS 146.42</strain>
    </source>
</reference>
<evidence type="ECO:0000313" key="3">
    <source>
        <dbReference type="Proteomes" id="UP000559027"/>
    </source>
</evidence>
<feature type="region of interest" description="Disordered" evidence="1">
    <location>
        <begin position="141"/>
        <end position="167"/>
    </location>
</feature>
<dbReference type="AlphaFoldDB" id="A0A8H5CVW4"/>
<protein>
    <submittedName>
        <fullName evidence="2">Uncharacterized protein</fullName>
    </submittedName>
</protein>
<keyword evidence="3" id="KW-1185">Reference proteome</keyword>